<comment type="caution">
    <text evidence="1">The sequence shown here is derived from an EMBL/GenBank/DDBJ whole genome shotgun (WGS) entry which is preliminary data.</text>
</comment>
<protein>
    <recommendedName>
        <fullName evidence="3">Transmembrane protein</fullName>
    </recommendedName>
</protein>
<sequence length="263" mass="30753">MSNLLTFEQSTSSGGSKLDFNHLNFKPTGENICLMFGWFASTNKLISKYAQFYKKKGFDVISYYPVPHISMSTIEKDVGVFIYQIDYLLKTFGTRSIMCHCFSIGGAVFAYFIKEIYKHSRFHYMIPLIKSVIFDSSPPYTKEGGENAMQYVLRISYLTMPFLLILPLYSKTYTALSEEYNVLFSPFNQWNYLFLYCKNDKIVLSSDVEKMMRDLKNHNKKVESHCWDKSFHTSHLKLYPEEYTKITNNFIDEMLKKSLKSAL</sequence>
<accession>A0A151Z5U3</accession>
<dbReference type="OMA" id="GENICLM"/>
<dbReference type="Pfam" id="PF05705">
    <property type="entry name" value="DUF829"/>
    <property type="match status" value="1"/>
</dbReference>
<dbReference type="AlphaFoldDB" id="A0A151Z5U3"/>
<dbReference type="InterPro" id="IPR029058">
    <property type="entry name" value="AB_hydrolase_fold"/>
</dbReference>
<evidence type="ECO:0000313" key="2">
    <source>
        <dbReference type="Proteomes" id="UP000076078"/>
    </source>
</evidence>
<reference evidence="1 2" key="1">
    <citation type="submission" date="2015-12" db="EMBL/GenBank/DDBJ databases">
        <title>Dictyostelia acquired genes for synthesis and detection of signals that induce cell-type specialization by lateral gene transfer from prokaryotes.</title>
        <authorList>
            <person name="Gloeckner G."/>
            <person name="Schaap P."/>
        </authorList>
    </citation>
    <scope>NUCLEOTIDE SEQUENCE [LARGE SCALE GENOMIC DNA]</scope>
    <source>
        <strain evidence="1 2">TK</strain>
    </source>
</reference>
<proteinExistence type="predicted"/>
<evidence type="ECO:0000313" key="1">
    <source>
        <dbReference type="EMBL" id="KYQ89307.1"/>
    </source>
</evidence>
<dbReference type="PANTHER" id="PTHR20908:SF1">
    <property type="entry name" value="LD15586P"/>
    <property type="match status" value="1"/>
</dbReference>
<dbReference type="InParanoid" id="A0A151Z5U3"/>
<dbReference type="EMBL" id="LODT01000041">
    <property type="protein sequence ID" value="KYQ89307.1"/>
    <property type="molecule type" value="Genomic_DNA"/>
</dbReference>
<dbReference type="SUPFAM" id="SSF53474">
    <property type="entry name" value="alpha/beta-Hydrolases"/>
    <property type="match status" value="1"/>
</dbReference>
<dbReference type="InterPro" id="IPR008547">
    <property type="entry name" value="DUF829_TMEM53"/>
</dbReference>
<organism evidence="1 2">
    <name type="scientific">Tieghemostelium lacteum</name>
    <name type="common">Slime mold</name>
    <name type="synonym">Dictyostelium lacteum</name>
    <dbReference type="NCBI Taxonomy" id="361077"/>
    <lineage>
        <taxon>Eukaryota</taxon>
        <taxon>Amoebozoa</taxon>
        <taxon>Evosea</taxon>
        <taxon>Eumycetozoa</taxon>
        <taxon>Dictyostelia</taxon>
        <taxon>Dictyosteliales</taxon>
        <taxon>Raperosteliaceae</taxon>
        <taxon>Tieghemostelium</taxon>
    </lineage>
</organism>
<dbReference type="OrthoDB" id="77878at2759"/>
<evidence type="ECO:0008006" key="3">
    <source>
        <dbReference type="Google" id="ProtNLM"/>
    </source>
</evidence>
<dbReference type="Proteomes" id="UP000076078">
    <property type="component" value="Unassembled WGS sequence"/>
</dbReference>
<dbReference type="Gene3D" id="3.40.50.1820">
    <property type="entry name" value="alpha/beta hydrolase"/>
    <property type="match status" value="1"/>
</dbReference>
<gene>
    <name evidence="1" type="ORF">DLAC_09966</name>
</gene>
<name>A0A151Z5U3_TIELA</name>
<keyword evidence="2" id="KW-1185">Reference proteome</keyword>
<dbReference type="PANTHER" id="PTHR20908">
    <property type="entry name" value="LD15586P"/>
    <property type="match status" value="1"/>
</dbReference>
<dbReference type="GO" id="GO:0017171">
    <property type="term" value="F:serine hydrolase activity"/>
    <property type="evidence" value="ECO:0007669"/>
    <property type="project" value="TreeGrafter"/>
</dbReference>